<dbReference type="GO" id="GO:0015293">
    <property type="term" value="F:symporter activity"/>
    <property type="evidence" value="ECO:0007669"/>
    <property type="project" value="TreeGrafter"/>
</dbReference>
<comment type="similarity">
    <text evidence="2 11">Belongs to the sodium:solute symporter (SSF) (TC 2.A.21) family.</text>
</comment>
<feature type="transmembrane region" description="Helical" evidence="12">
    <location>
        <begin position="62"/>
        <end position="83"/>
    </location>
</feature>
<evidence type="ECO:0000256" key="10">
    <source>
        <dbReference type="ARBA" id="ARBA00023201"/>
    </source>
</evidence>
<keyword evidence="10" id="KW-0739">Sodium transport</keyword>
<keyword evidence="3" id="KW-0813">Transport</keyword>
<evidence type="ECO:0000256" key="4">
    <source>
        <dbReference type="ARBA" id="ARBA00022475"/>
    </source>
</evidence>
<keyword evidence="5 12" id="KW-0812">Transmembrane</keyword>
<gene>
    <name evidence="13" type="ORF">HERILL_LOCUS9917</name>
</gene>
<dbReference type="Proteomes" id="UP000594454">
    <property type="component" value="Chromosome 4"/>
</dbReference>
<keyword evidence="8" id="KW-0406">Ion transport</keyword>
<keyword evidence="6 12" id="KW-1133">Transmembrane helix</keyword>
<feature type="transmembrane region" description="Helical" evidence="12">
    <location>
        <begin position="531"/>
        <end position="553"/>
    </location>
</feature>
<reference evidence="13 14" key="1">
    <citation type="submission" date="2020-11" db="EMBL/GenBank/DDBJ databases">
        <authorList>
            <person name="Wallbank WR R."/>
            <person name="Pardo Diaz C."/>
            <person name="Kozak K."/>
            <person name="Martin S."/>
            <person name="Jiggins C."/>
            <person name="Moest M."/>
            <person name="Warren A I."/>
            <person name="Generalovic N T."/>
            <person name="Byers J.R.P. K."/>
            <person name="Montejo-Kovacevich G."/>
            <person name="Yen C E."/>
        </authorList>
    </citation>
    <scope>NUCLEOTIDE SEQUENCE [LARGE SCALE GENOMIC DNA]</scope>
</reference>
<keyword evidence="14" id="KW-1185">Reference proteome</keyword>
<dbReference type="OrthoDB" id="6132759at2759"/>
<evidence type="ECO:0000256" key="9">
    <source>
        <dbReference type="ARBA" id="ARBA00023136"/>
    </source>
</evidence>
<evidence type="ECO:0000256" key="2">
    <source>
        <dbReference type="ARBA" id="ARBA00006434"/>
    </source>
</evidence>
<dbReference type="EMBL" id="LR899012">
    <property type="protein sequence ID" value="CAD7087197.1"/>
    <property type="molecule type" value="Genomic_DNA"/>
</dbReference>
<protein>
    <recommendedName>
        <fullName evidence="15">Sodium-coupled monocarboxylate transporter 1</fullName>
    </recommendedName>
</protein>
<evidence type="ECO:0000256" key="1">
    <source>
        <dbReference type="ARBA" id="ARBA00004651"/>
    </source>
</evidence>
<dbReference type="OMA" id="FVGWPII"/>
<accession>A0A7R8YVU5</accession>
<dbReference type="CDD" id="cd11492">
    <property type="entry name" value="SLC5sbd_NIS-SMVT"/>
    <property type="match status" value="1"/>
</dbReference>
<keyword evidence="4" id="KW-1003">Cell membrane</keyword>
<dbReference type="GO" id="GO:0005886">
    <property type="term" value="C:plasma membrane"/>
    <property type="evidence" value="ECO:0007669"/>
    <property type="project" value="UniProtKB-SubCell"/>
</dbReference>
<feature type="transmembrane region" description="Helical" evidence="12">
    <location>
        <begin position="453"/>
        <end position="477"/>
    </location>
</feature>
<evidence type="ECO:0000313" key="14">
    <source>
        <dbReference type="Proteomes" id="UP000594454"/>
    </source>
</evidence>
<feature type="transmembrane region" description="Helical" evidence="12">
    <location>
        <begin position="139"/>
        <end position="164"/>
    </location>
</feature>
<feature type="transmembrane region" description="Helical" evidence="12">
    <location>
        <begin position="170"/>
        <end position="189"/>
    </location>
</feature>
<feature type="transmembrane region" description="Helical" evidence="12">
    <location>
        <begin position="95"/>
        <end position="118"/>
    </location>
</feature>
<dbReference type="AlphaFoldDB" id="A0A7R8YVU5"/>
<proteinExistence type="inferred from homology"/>
<feature type="transmembrane region" description="Helical" evidence="12">
    <location>
        <begin position="21"/>
        <end position="41"/>
    </location>
</feature>
<comment type="subcellular location">
    <subcellularLocation>
        <location evidence="1">Cell membrane</location>
        <topology evidence="1">Multi-pass membrane protein</topology>
    </subcellularLocation>
</comment>
<dbReference type="NCBIfam" id="TIGR00813">
    <property type="entry name" value="sss"/>
    <property type="match status" value="1"/>
</dbReference>
<evidence type="ECO:0000256" key="6">
    <source>
        <dbReference type="ARBA" id="ARBA00022989"/>
    </source>
</evidence>
<name>A0A7R8YVU5_HERIL</name>
<keyword evidence="9 12" id="KW-0472">Membrane</keyword>
<feature type="transmembrane region" description="Helical" evidence="12">
    <location>
        <begin position="289"/>
        <end position="315"/>
    </location>
</feature>
<feature type="transmembrane region" description="Helical" evidence="12">
    <location>
        <begin position="350"/>
        <end position="374"/>
    </location>
</feature>
<feature type="transmembrane region" description="Helical" evidence="12">
    <location>
        <begin position="394"/>
        <end position="414"/>
    </location>
</feature>
<dbReference type="PANTHER" id="PTHR42985">
    <property type="entry name" value="SODIUM-COUPLED MONOCARBOXYLATE TRANSPORTER"/>
    <property type="match status" value="1"/>
</dbReference>
<dbReference type="InterPro" id="IPR001734">
    <property type="entry name" value="Na/solute_symporter"/>
</dbReference>
<evidence type="ECO:0000256" key="8">
    <source>
        <dbReference type="ARBA" id="ARBA00023065"/>
    </source>
</evidence>
<evidence type="ECO:0000256" key="12">
    <source>
        <dbReference type="SAM" id="Phobius"/>
    </source>
</evidence>
<keyword evidence="7" id="KW-0915">Sodium</keyword>
<dbReference type="InParanoid" id="A0A7R8YVU5"/>
<dbReference type="Gene3D" id="1.20.1730.10">
    <property type="entry name" value="Sodium/glucose cotransporter"/>
    <property type="match status" value="1"/>
</dbReference>
<feature type="transmembrane region" description="Helical" evidence="12">
    <location>
        <begin position="420"/>
        <end position="441"/>
    </location>
</feature>
<sequence>MTGPNVDDVKVSLQRFGWPDYVVFVLMLCSCALIGVYFGFIKKNPKKCKEAEANYLVGGRQMSIFPVTMSLIASFISGITLLGTPTEIYLHGTQYMFIIGGVLIMGVVMTYVYLPVFHDLKLTSTYQYLETRFDKRMRLFGSILFTFGTMAWLPIVIYVPALAFNQVTGVNVHLITPIVCVVCIFYTCVGGLKAVVWTDVVQTIMMFGAMGLIIIKGTLDIGGIETVWTRSWESGRIEGPDMEFDLKSRHTLWSVTFGGFAYWLKSNAVSQNMIQRYLSLPTLHNARKALWFFILGVLLLLGICCYSGLLIYATYHDCDPLSTKLAKAKDQLLPLLVMQSLGDFPGLPGLFVAGVFSAALSSLSTGLNSMSAVVLEDFFKGFSNRPLSDRQTAFIMRGVVVVFGAICVGLVFVVEKLGAVLQLSMSLGAVSNGPLLGIFTMGVMIPWVEGRGAIIGGSAGLAIMAWICAKAQAAIAIGELSFPSKPLSTTGCSYTFMPFKPLSMLAINATEPPTIQPEFDPSEFKIYHISYLWYTLFGAAITIIIALATSYILGPNKPSELNQDLLAPFVRRIIRRMNKTEARSEKRLDPVGTEQENIFSSSMDLKELRKIVGEEEDCENL</sequence>
<evidence type="ECO:0000256" key="11">
    <source>
        <dbReference type="RuleBase" id="RU362091"/>
    </source>
</evidence>
<organism evidence="13 14">
    <name type="scientific">Hermetia illucens</name>
    <name type="common">Black soldier fly</name>
    <dbReference type="NCBI Taxonomy" id="343691"/>
    <lineage>
        <taxon>Eukaryota</taxon>
        <taxon>Metazoa</taxon>
        <taxon>Ecdysozoa</taxon>
        <taxon>Arthropoda</taxon>
        <taxon>Hexapoda</taxon>
        <taxon>Insecta</taxon>
        <taxon>Pterygota</taxon>
        <taxon>Neoptera</taxon>
        <taxon>Endopterygota</taxon>
        <taxon>Diptera</taxon>
        <taxon>Brachycera</taxon>
        <taxon>Stratiomyomorpha</taxon>
        <taxon>Stratiomyidae</taxon>
        <taxon>Hermetiinae</taxon>
        <taxon>Hermetia</taxon>
    </lineage>
</organism>
<dbReference type="PROSITE" id="PS50283">
    <property type="entry name" value="NA_SOLUT_SYMP_3"/>
    <property type="match status" value="1"/>
</dbReference>
<evidence type="ECO:0000256" key="5">
    <source>
        <dbReference type="ARBA" id="ARBA00022692"/>
    </source>
</evidence>
<evidence type="ECO:0000256" key="3">
    <source>
        <dbReference type="ARBA" id="ARBA00022448"/>
    </source>
</evidence>
<dbReference type="Pfam" id="PF00474">
    <property type="entry name" value="SSF"/>
    <property type="match status" value="1"/>
</dbReference>
<dbReference type="PANTHER" id="PTHR42985:SF5">
    <property type="entry name" value="FI02094P-RELATED"/>
    <property type="match status" value="1"/>
</dbReference>
<evidence type="ECO:0008006" key="15">
    <source>
        <dbReference type="Google" id="ProtNLM"/>
    </source>
</evidence>
<evidence type="ECO:0000313" key="13">
    <source>
        <dbReference type="EMBL" id="CAD7087197.1"/>
    </source>
</evidence>
<dbReference type="InterPro" id="IPR038377">
    <property type="entry name" value="Na/Glc_symporter_sf"/>
</dbReference>
<dbReference type="GO" id="GO:0006814">
    <property type="term" value="P:sodium ion transport"/>
    <property type="evidence" value="ECO:0007669"/>
    <property type="project" value="UniProtKB-KW"/>
</dbReference>
<evidence type="ECO:0000256" key="7">
    <source>
        <dbReference type="ARBA" id="ARBA00023053"/>
    </source>
</evidence>
<dbReference type="FunCoup" id="A0A7R8YVU5">
    <property type="interactions" value="44"/>
</dbReference>
<dbReference type="InterPro" id="IPR051163">
    <property type="entry name" value="Sodium:Solute_Symporter_SSF"/>
</dbReference>